<dbReference type="Pfam" id="PF13421">
    <property type="entry name" value="Band_7_1"/>
    <property type="match status" value="1"/>
</dbReference>
<dbReference type="Gene3D" id="3.30.479.30">
    <property type="entry name" value="Band 7 domain"/>
    <property type="match status" value="1"/>
</dbReference>
<reference evidence="4 5" key="1">
    <citation type="submission" date="2019-06" db="EMBL/GenBank/DDBJ databases">
        <title>Tsukamurella conjunctivitidis sp. nov., Tsukamurella assacharolytica sp. nov. and Tsukamurella sputae sp. nov. isolated from patients with conjunctivitis, bacteraemia (lymphoma) and respiratory infection (sputum) in Hong Kong.</title>
        <authorList>
            <person name="Teng J.L.L."/>
            <person name="Lee H.H."/>
            <person name="Fong J.Y.H."/>
            <person name="Fok K.M.N."/>
            <person name="Lau S.K.P."/>
            <person name="Woo P.C.Y."/>
        </authorList>
    </citation>
    <scope>NUCLEOTIDE SEQUENCE [LARGE SCALE GENOMIC DNA]</scope>
    <source>
        <strain evidence="4 5">HKU72</strain>
    </source>
</reference>
<feature type="domain" description="GYF" evidence="3">
    <location>
        <begin position="327"/>
        <end position="371"/>
    </location>
</feature>
<dbReference type="Pfam" id="PF14237">
    <property type="entry name" value="GYF_2"/>
    <property type="match status" value="1"/>
</dbReference>
<sequence length="386" mass="42168">MGIMDRVRGELVDIIEWLEDNRSTMAWRFPRYNNEIKNGAQLIVREGQEALFVYRGQLADRYGPGNYQLVSENMPIMSTLQGWPHGFKSPFRSEVYFVNTRPITDLRWGTANPITIRDQDFGMVQVRANGLCVVRVVDSPTFLRQVIGTDSNVDSDEIAELLRRTITTAFSEMLIETGVGAIDLQARQRELAAKLQEYVQSKVNQQYGLACEAIELNISLPDEITQAMTRGVARGVEEKGYYGNVGDMNRFQQGRAADAMLGAATNEGGGGAGDFLGAGMGMAMGQQFAQNFQSQQGQGGAAQGVPPRTPGGPQQGPPPLPNAQVFHVEQNGQSAGPFPIEQLRGMNLTPQTLVWSPAMSEWTPAGQVPALAPLFGQTPPPLPPRS</sequence>
<accession>A0A5C5S054</accession>
<evidence type="ECO:0000313" key="4">
    <source>
        <dbReference type="EMBL" id="TWS27845.1"/>
    </source>
</evidence>
<dbReference type="CDD" id="cd03408">
    <property type="entry name" value="SPFH_like_u1"/>
    <property type="match status" value="1"/>
</dbReference>
<proteinExistence type="predicted"/>
<dbReference type="EMBL" id="VIGX01000010">
    <property type="protein sequence ID" value="TWS27845.1"/>
    <property type="molecule type" value="Genomic_DNA"/>
</dbReference>
<evidence type="ECO:0000256" key="1">
    <source>
        <dbReference type="SAM" id="MobiDB-lite"/>
    </source>
</evidence>
<dbReference type="InterPro" id="IPR033880">
    <property type="entry name" value="SPFH_YdjI"/>
</dbReference>
<name>A0A5C5S054_9ACTN</name>
<gene>
    <name evidence="4" type="ORF">FK530_16585</name>
</gene>
<dbReference type="PANTHER" id="PTHR37826">
    <property type="entry name" value="FLOTILLIN BAND_7_5 DOMAIN PROTEIN"/>
    <property type="match status" value="1"/>
</dbReference>
<dbReference type="AlphaFoldDB" id="A0A5C5S054"/>
<protein>
    <submittedName>
        <fullName evidence="4">SPFH domain-containing protein</fullName>
    </submittedName>
</protein>
<comment type="caution">
    <text evidence="4">The sequence shown here is derived from an EMBL/GenBank/DDBJ whole genome shotgun (WGS) entry which is preliminary data.</text>
</comment>
<keyword evidence="5" id="KW-1185">Reference proteome</keyword>
<dbReference type="SUPFAM" id="SSF117892">
    <property type="entry name" value="Band 7/SPFH domain"/>
    <property type="match status" value="1"/>
</dbReference>
<feature type="domain" description="SPFH" evidence="2">
    <location>
        <begin position="26"/>
        <end position="235"/>
    </location>
</feature>
<dbReference type="Proteomes" id="UP000319375">
    <property type="component" value="Unassembled WGS sequence"/>
</dbReference>
<dbReference type="InterPro" id="IPR025640">
    <property type="entry name" value="GYF_2"/>
</dbReference>
<dbReference type="OrthoDB" id="9764015at2"/>
<dbReference type="InterPro" id="IPR036013">
    <property type="entry name" value="Band_7/SPFH_dom_sf"/>
</dbReference>
<evidence type="ECO:0000313" key="5">
    <source>
        <dbReference type="Proteomes" id="UP000319375"/>
    </source>
</evidence>
<dbReference type="PANTHER" id="PTHR37826:SF2">
    <property type="entry name" value="ZINC-RIBBON DOMAIN-CONTAINING PROTEIN"/>
    <property type="match status" value="1"/>
</dbReference>
<evidence type="ECO:0000259" key="3">
    <source>
        <dbReference type="Pfam" id="PF14237"/>
    </source>
</evidence>
<feature type="region of interest" description="Disordered" evidence="1">
    <location>
        <begin position="292"/>
        <end position="324"/>
    </location>
</feature>
<evidence type="ECO:0000259" key="2">
    <source>
        <dbReference type="Pfam" id="PF13421"/>
    </source>
</evidence>
<feature type="compositionally biased region" description="Pro residues" evidence="1">
    <location>
        <begin position="307"/>
        <end position="321"/>
    </location>
</feature>
<organism evidence="4 5">
    <name type="scientific">Tsukamurella conjunctivitidis</name>
    <dbReference type="NCBI Taxonomy" id="2592068"/>
    <lineage>
        <taxon>Bacteria</taxon>
        <taxon>Bacillati</taxon>
        <taxon>Actinomycetota</taxon>
        <taxon>Actinomycetes</taxon>
        <taxon>Mycobacteriales</taxon>
        <taxon>Tsukamurellaceae</taxon>
        <taxon>Tsukamurella</taxon>
    </lineage>
</organism>